<dbReference type="KEGG" id="mrtj:KHC33_12750"/>
<reference evidence="1 2" key="1">
    <citation type="submission" date="2021-05" db="EMBL/GenBank/DDBJ databases">
        <title>A novel Methanospirillum isolate from a pyrite-forming mixed culture.</title>
        <authorList>
            <person name="Bunk B."/>
            <person name="Sproer C."/>
            <person name="Spring S."/>
            <person name="Pester M."/>
        </authorList>
    </citation>
    <scope>NUCLEOTIDE SEQUENCE [LARGE SCALE GENOMIC DNA]</scope>
    <source>
        <strain evidence="1 2">J.3.6.1-F.2.7.3</strain>
    </source>
</reference>
<dbReference type="AlphaFoldDB" id="A0A8E7AV94"/>
<gene>
    <name evidence="1" type="ORF">KHC33_12750</name>
</gene>
<dbReference type="RefSeq" id="WP_214419009.1">
    <property type="nucleotide sequence ID" value="NZ_CP075546.1"/>
</dbReference>
<dbReference type="Proteomes" id="UP000680656">
    <property type="component" value="Chromosome"/>
</dbReference>
<dbReference type="GO" id="GO:0003676">
    <property type="term" value="F:nucleic acid binding"/>
    <property type="evidence" value="ECO:0007669"/>
    <property type="project" value="InterPro"/>
</dbReference>
<dbReference type="EMBL" id="CP075546">
    <property type="protein sequence ID" value="QVV88192.1"/>
    <property type="molecule type" value="Genomic_DNA"/>
</dbReference>
<keyword evidence="2" id="KW-1185">Reference proteome</keyword>
<dbReference type="Gene3D" id="3.40.1350.10">
    <property type="match status" value="1"/>
</dbReference>
<proteinExistence type="predicted"/>
<evidence type="ECO:0000313" key="2">
    <source>
        <dbReference type="Proteomes" id="UP000680656"/>
    </source>
</evidence>
<evidence type="ECO:0000313" key="1">
    <source>
        <dbReference type="EMBL" id="QVV88192.1"/>
    </source>
</evidence>
<accession>A0A8E7AV94</accession>
<sequence length="110" mass="12711">MTATWQSGRAAEYAAMTALQKAGYSTEKITGHNRRFDLIGWKENQTLWLVIRSSKRFTTSHFPQEIATLSEMVRSGSAPGEIQFWIYRRPGWTRYRIQPGGASLITWREE</sequence>
<name>A0A8E7AV94_9EURY</name>
<dbReference type="InterPro" id="IPR011856">
    <property type="entry name" value="tRNA_endonuc-like_dom_sf"/>
</dbReference>
<organism evidence="1 2">
    <name type="scientific">Methanospirillum purgamenti</name>
    <dbReference type="NCBI Taxonomy" id="2834276"/>
    <lineage>
        <taxon>Archaea</taxon>
        <taxon>Methanobacteriati</taxon>
        <taxon>Methanobacteriota</taxon>
        <taxon>Stenosarchaea group</taxon>
        <taxon>Methanomicrobia</taxon>
        <taxon>Methanomicrobiales</taxon>
        <taxon>Methanospirillaceae</taxon>
        <taxon>Methanospirillum</taxon>
    </lineage>
</organism>
<dbReference type="GeneID" id="65565973"/>
<protein>
    <submittedName>
        <fullName evidence="1">Uncharacterized protein</fullName>
    </submittedName>
</protein>